<dbReference type="Proteomes" id="UP000504635">
    <property type="component" value="Unplaced"/>
</dbReference>
<dbReference type="GeneID" id="115882521"/>
<dbReference type="RefSeq" id="XP_030756493.1">
    <property type="nucleotide sequence ID" value="XM_030900633.1"/>
</dbReference>
<comment type="similarity">
    <text evidence="1">Belongs to the GPATCH11 family.</text>
</comment>
<feature type="chain" id="PRO_5026933431" description="G patch domain-containing protein 11" evidence="5">
    <location>
        <begin position="19"/>
        <end position="306"/>
    </location>
</feature>
<evidence type="ECO:0000256" key="1">
    <source>
        <dbReference type="ARBA" id="ARBA00007140"/>
    </source>
</evidence>
<dbReference type="GO" id="GO:0003676">
    <property type="term" value="F:nucleic acid binding"/>
    <property type="evidence" value="ECO:0007669"/>
    <property type="project" value="InterPro"/>
</dbReference>
<evidence type="ECO:0000259" key="6">
    <source>
        <dbReference type="PROSITE" id="PS50174"/>
    </source>
</evidence>
<dbReference type="InterPro" id="IPR025239">
    <property type="entry name" value="DUF4187"/>
</dbReference>
<feature type="signal peptide" evidence="5">
    <location>
        <begin position="1"/>
        <end position="18"/>
    </location>
</feature>
<feature type="domain" description="G-patch" evidence="6">
    <location>
        <begin position="70"/>
        <end position="116"/>
    </location>
</feature>
<dbReference type="InParanoid" id="A0A6J2XYB3"/>
<evidence type="ECO:0000313" key="7">
    <source>
        <dbReference type="Proteomes" id="UP000504635"/>
    </source>
</evidence>
<dbReference type="InterPro" id="IPR000467">
    <property type="entry name" value="G_patch_dom"/>
</dbReference>
<proteinExistence type="inferred from homology"/>
<dbReference type="SMART" id="SM00443">
    <property type="entry name" value="G_patch"/>
    <property type="match status" value="1"/>
</dbReference>
<gene>
    <name evidence="8" type="primary">LOC115882521</name>
</gene>
<dbReference type="InterPro" id="IPR039249">
    <property type="entry name" value="GPATCH11"/>
</dbReference>
<protein>
    <recommendedName>
        <fullName evidence="2">G patch domain-containing protein 11</fullName>
    </recommendedName>
    <alternativeName>
        <fullName evidence="3">Coiled-coil domain-containing protein 75</fullName>
    </alternativeName>
</protein>
<reference evidence="8" key="1">
    <citation type="submission" date="2025-08" db="UniProtKB">
        <authorList>
            <consortium name="RefSeq"/>
        </authorList>
    </citation>
    <scope>IDENTIFICATION</scope>
    <source>
        <tissue evidence="8">Gonads</tissue>
    </source>
</reference>
<dbReference type="PROSITE" id="PS50174">
    <property type="entry name" value="G_PATCH"/>
    <property type="match status" value="1"/>
</dbReference>
<evidence type="ECO:0000256" key="4">
    <source>
        <dbReference type="SAM" id="MobiDB-lite"/>
    </source>
</evidence>
<keyword evidence="7" id="KW-1185">Reference proteome</keyword>
<dbReference type="FunCoup" id="A0A6J2XYB3">
    <property type="interactions" value="292"/>
</dbReference>
<dbReference type="OrthoDB" id="786951at2759"/>
<evidence type="ECO:0000256" key="5">
    <source>
        <dbReference type="SAM" id="SignalP"/>
    </source>
</evidence>
<dbReference type="AlphaFoldDB" id="A0A6J2XYB3"/>
<dbReference type="Pfam" id="PF13821">
    <property type="entry name" value="DUF4187"/>
    <property type="match status" value="1"/>
</dbReference>
<name>A0A6J2XYB3_SITOR</name>
<organism evidence="7 8">
    <name type="scientific">Sitophilus oryzae</name>
    <name type="common">Rice weevil</name>
    <name type="synonym">Curculio oryzae</name>
    <dbReference type="NCBI Taxonomy" id="7048"/>
    <lineage>
        <taxon>Eukaryota</taxon>
        <taxon>Metazoa</taxon>
        <taxon>Ecdysozoa</taxon>
        <taxon>Arthropoda</taxon>
        <taxon>Hexapoda</taxon>
        <taxon>Insecta</taxon>
        <taxon>Pterygota</taxon>
        <taxon>Neoptera</taxon>
        <taxon>Endopterygota</taxon>
        <taxon>Coleoptera</taxon>
        <taxon>Polyphaga</taxon>
        <taxon>Cucujiformia</taxon>
        <taxon>Curculionidae</taxon>
        <taxon>Dryophthorinae</taxon>
        <taxon>Sitophilus</taxon>
    </lineage>
</organism>
<dbReference type="KEGG" id="soy:115882521"/>
<dbReference type="PANTHER" id="PTHR21032">
    <property type="entry name" value="G PATCH DOMAIN-CONTAINING PROTEIN 11"/>
    <property type="match status" value="1"/>
</dbReference>
<keyword evidence="5" id="KW-0732">Signal</keyword>
<dbReference type="SMART" id="SM01173">
    <property type="entry name" value="DUF4187"/>
    <property type="match status" value="1"/>
</dbReference>
<evidence type="ECO:0000256" key="2">
    <source>
        <dbReference type="ARBA" id="ARBA00021978"/>
    </source>
</evidence>
<evidence type="ECO:0000313" key="8">
    <source>
        <dbReference type="RefSeq" id="XP_030756493.1"/>
    </source>
</evidence>
<evidence type="ECO:0000256" key="3">
    <source>
        <dbReference type="ARBA" id="ARBA00030688"/>
    </source>
</evidence>
<dbReference type="PANTHER" id="PTHR21032:SF0">
    <property type="entry name" value="G PATCH DOMAIN-CONTAINING PROTEIN 11"/>
    <property type="match status" value="1"/>
</dbReference>
<sequence length="306" mass="35801">MMITCHLWWLIVYKITNSSEDVRPSLLVNREKRKHELYKKKFDAPNKKQKGRSDMERENREKGLATAITSDNKGFQMLEKMGFKSGESLGKTNCGIKEPIDIVLKQGTSGVGRESHIKEIIEREYKLISGQSLGKSRSSIKEPIDIVLKQGTSGVGRESHIKEMLSRKQPKIKNLKHYETQFRLANKERTKISQIRKDFFKAQRICEELDYRINVKDPTEDFYWTKATIKKRRKMEKQSSEDTDSSDEDDEDFEQYVTEENLFAIIDYIRSKHLYCLYCVITGIDIEDLKENCPGPYRIDHDNEID</sequence>
<accession>A0A6J2XYB3</accession>
<dbReference type="GO" id="GO:0000776">
    <property type="term" value="C:kinetochore"/>
    <property type="evidence" value="ECO:0007669"/>
    <property type="project" value="TreeGrafter"/>
</dbReference>
<dbReference type="Pfam" id="PF01585">
    <property type="entry name" value="G-patch"/>
    <property type="match status" value="1"/>
</dbReference>
<feature type="region of interest" description="Disordered" evidence="4">
    <location>
        <begin position="41"/>
        <end position="60"/>
    </location>
</feature>